<proteinExistence type="predicted"/>
<dbReference type="RefSeq" id="WP_007576284.1">
    <property type="nucleotide sequence ID" value="NZ_AGUD01000225.1"/>
</dbReference>
<keyword evidence="5" id="KW-1185">Reference proteome</keyword>
<evidence type="ECO:0000313" key="4">
    <source>
        <dbReference type="EMBL" id="EHN10349.1"/>
    </source>
</evidence>
<protein>
    <submittedName>
        <fullName evidence="4">Putative secreted protein</fullName>
    </submittedName>
</protein>
<dbReference type="PANTHER" id="PTHR33371">
    <property type="entry name" value="INTERMEMBRANE PHOSPHOLIPID TRANSPORT SYSTEM BINDING PROTEIN MLAD-RELATED"/>
    <property type="match status" value="1"/>
</dbReference>
<dbReference type="InterPro" id="IPR052336">
    <property type="entry name" value="MlaD_Phospholipid_Transporter"/>
</dbReference>
<dbReference type="Proteomes" id="UP000005143">
    <property type="component" value="Unassembled WGS sequence"/>
</dbReference>
<dbReference type="OrthoDB" id="5242071at2"/>
<sequence>MPLLRRNRRPKSARAKGMNPVTAGVLVVVLAVVGLYLGFSKGHVPGSHGFRLNAVVEDAQSIKAGSPVRIAGIAVGTVKAVEAYGDGRTSLLKMDLRKDAPALRRDATLKVRPRIFLEGNFFVDVQPGTPGAAKLGENATLPVTRTASAVQWDQVLSTLPSDVRRDLQRTVNGLGDALGQDYGDGTAAAALNRTLLDAPAALRTSAINADALQGTERHDLSRLIAATASVTSGLAPHTRQLTGAIRGLDRTTAALTADQGTLRATIRELAPTLRRSNAAFDSLNAAFPGTRRLARELLPGVRETGPTIDAALPWVRSARALNARTALRGWVATVRPAVPDLARFVDEGLTLFPQLDAAAKCTYQTVIPAGNAKIEDGRFTTGRESYKGFWYGMVGLAGEGQNGDGNGPYARVQTGLGPNTLDFGNVGNLGTMLGSASRAPIGVRPVRPAKRPPYRDNVPCDTQPVPDPNKAKSAPGDAATVVGQARGAAARDRATTGVDTATPGIVGGSDRLASELVQRLNPFRGSDDAKDGQR</sequence>
<feature type="region of interest" description="Disordered" evidence="1">
    <location>
        <begin position="443"/>
        <end position="511"/>
    </location>
</feature>
<evidence type="ECO:0000256" key="2">
    <source>
        <dbReference type="SAM" id="Phobius"/>
    </source>
</evidence>
<evidence type="ECO:0000259" key="3">
    <source>
        <dbReference type="Pfam" id="PF02470"/>
    </source>
</evidence>
<comment type="caution">
    <text evidence="4">The sequence shown here is derived from an EMBL/GenBank/DDBJ whole genome shotgun (WGS) entry which is preliminary data.</text>
</comment>
<feature type="domain" description="Mce/MlaD" evidence="3">
    <location>
        <begin position="51"/>
        <end position="128"/>
    </location>
</feature>
<dbReference type="InterPro" id="IPR003399">
    <property type="entry name" value="Mce/MlaD"/>
</dbReference>
<dbReference type="Pfam" id="PF02470">
    <property type="entry name" value="MlaD"/>
    <property type="match status" value="1"/>
</dbReference>
<gene>
    <name evidence="4" type="ORF">PAI11_27800</name>
</gene>
<dbReference type="EMBL" id="AGUD01000225">
    <property type="protein sequence ID" value="EHN10349.1"/>
    <property type="molecule type" value="Genomic_DNA"/>
</dbReference>
<keyword evidence="2" id="KW-0472">Membrane</keyword>
<keyword evidence="2" id="KW-0812">Transmembrane</keyword>
<reference evidence="4 5" key="1">
    <citation type="journal article" date="2013" name="Biodegradation">
        <title>Quantitative proteomic analysis of ibuprofen-degrading Patulibacter sp. strain I11.</title>
        <authorList>
            <person name="Almeida B."/>
            <person name="Kjeldal H."/>
            <person name="Lolas I."/>
            <person name="Knudsen A.D."/>
            <person name="Carvalho G."/>
            <person name="Nielsen K.L."/>
            <person name="Barreto Crespo M.T."/>
            <person name="Stensballe A."/>
            <person name="Nielsen J.L."/>
        </authorList>
    </citation>
    <scope>NUCLEOTIDE SEQUENCE [LARGE SCALE GENOMIC DNA]</scope>
    <source>
        <strain evidence="4 5">I11</strain>
    </source>
</reference>
<organism evidence="4 5">
    <name type="scientific">Patulibacter medicamentivorans</name>
    <dbReference type="NCBI Taxonomy" id="1097667"/>
    <lineage>
        <taxon>Bacteria</taxon>
        <taxon>Bacillati</taxon>
        <taxon>Actinomycetota</taxon>
        <taxon>Thermoleophilia</taxon>
        <taxon>Solirubrobacterales</taxon>
        <taxon>Patulibacteraceae</taxon>
        <taxon>Patulibacter</taxon>
    </lineage>
</organism>
<name>H0E7H8_9ACTN</name>
<accession>H0E7H8</accession>
<feature type="transmembrane region" description="Helical" evidence="2">
    <location>
        <begin position="21"/>
        <end position="39"/>
    </location>
</feature>
<keyword evidence="2" id="KW-1133">Transmembrane helix</keyword>
<evidence type="ECO:0000313" key="5">
    <source>
        <dbReference type="Proteomes" id="UP000005143"/>
    </source>
</evidence>
<feature type="compositionally biased region" description="Low complexity" evidence="1">
    <location>
        <begin position="478"/>
        <end position="488"/>
    </location>
</feature>
<evidence type="ECO:0000256" key="1">
    <source>
        <dbReference type="SAM" id="MobiDB-lite"/>
    </source>
</evidence>
<dbReference type="PANTHER" id="PTHR33371:SF4">
    <property type="entry name" value="INTERMEMBRANE PHOSPHOLIPID TRANSPORT SYSTEM BINDING PROTEIN MLAD"/>
    <property type="match status" value="1"/>
</dbReference>
<dbReference type="AlphaFoldDB" id="H0E7H8"/>